<sequence>MERETGQESWVRPSKELCCAFFVLFLLRILCLLPVRICCVSYHSICPLPRSTSRRRNCEIIAGEVRVSCLQSVSDTSRWHRRLGRFVDWLAVVASSRPSGPPVSSTHHRHFRFLTRPRLCGAAESSKLIALSTLPIGPFRGAEGMSVGPAFLTRTFSALSIFGRGTVFRRLPEIPGSLELQTGFGNAFRCLSSQRLNGLSSVGVGEGSWIAETNCSVLVFSAFVERCLRAHGCVFRSLRSCC</sequence>
<accession>A0A6B0V4U1</accession>
<evidence type="ECO:0000313" key="1">
    <source>
        <dbReference type="EMBL" id="MXU97059.1"/>
    </source>
</evidence>
<dbReference type="EMBL" id="GIFC01014976">
    <property type="protein sequence ID" value="MXU97059.1"/>
    <property type="molecule type" value="Transcribed_RNA"/>
</dbReference>
<name>A0A6B0V4U1_IXORI</name>
<proteinExistence type="predicted"/>
<organism evidence="1">
    <name type="scientific">Ixodes ricinus</name>
    <name type="common">Common tick</name>
    <name type="synonym">Acarus ricinus</name>
    <dbReference type="NCBI Taxonomy" id="34613"/>
    <lineage>
        <taxon>Eukaryota</taxon>
        <taxon>Metazoa</taxon>
        <taxon>Ecdysozoa</taxon>
        <taxon>Arthropoda</taxon>
        <taxon>Chelicerata</taxon>
        <taxon>Arachnida</taxon>
        <taxon>Acari</taxon>
        <taxon>Parasitiformes</taxon>
        <taxon>Ixodida</taxon>
        <taxon>Ixodoidea</taxon>
        <taxon>Ixodidae</taxon>
        <taxon>Ixodinae</taxon>
        <taxon>Ixodes</taxon>
    </lineage>
</organism>
<protein>
    <submittedName>
        <fullName evidence="1">Uncharacterized protein</fullName>
    </submittedName>
</protein>
<reference evidence="1" key="1">
    <citation type="submission" date="2019-12" db="EMBL/GenBank/DDBJ databases">
        <title>An insight into the sialome of adult female Ixodes ricinus ticks feeding for 6 days.</title>
        <authorList>
            <person name="Perner J."/>
            <person name="Ribeiro J.M.C."/>
        </authorList>
    </citation>
    <scope>NUCLEOTIDE SEQUENCE</scope>
    <source>
        <strain evidence="1">Semi-engorged</strain>
        <tissue evidence="1">Salivary glands</tissue>
    </source>
</reference>
<dbReference type="AlphaFoldDB" id="A0A6B0V4U1"/>